<dbReference type="PANTHER" id="PTHR24171">
    <property type="entry name" value="ANKYRIN REPEAT DOMAIN-CONTAINING PROTEIN 39-RELATED"/>
    <property type="match status" value="1"/>
</dbReference>
<evidence type="ECO:0000256" key="1">
    <source>
        <dbReference type="ARBA" id="ARBA00022737"/>
    </source>
</evidence>
<evidence type="ECO:0000313" key="4">
    <source>
        <dbReference type="WBParaSite" id="GPUH_0001615001-mRNA-1"/>
    </source>
</evidence>
<dbReference type="PRINTS" id="PR01415">
    <property type="entry name" value="ANKYRIN"/>
</dbReference>
<dbReference type="GO" id="GO:0031436">
    <property type="term" value="C:BRCA1-BARD1 complex"/>
    <property type="evidence" value="ECO:0007669"/>
    <property type="project" value="TreeGrafter"/>
</dbReference>
<dbReference type="SMART" id="SM00248">
    <property type="entry name" value="ANK"/>
    <property type="match status" value="4"/>
</dbReference>
<organism evidence="4">
    <name type="scientific">Gongylonema pulchrum</name>
    <dbReference type="NCBI Taxonomy" id="637853"/>
    <lineage>
        <taxon>Eukaryota</taxon>
        <taxon>Metazoa</taxon>
        <taxon>Ecdysozoa</taxon>
        <taxon>Nematoda</taxon>
        <taxon>Chromadorea</taxon>
        <taxon>Rhabditida</taxon>
        <taxon>Spirurina</taxon>
        <taxon>Spiruromorpha</taxon>
        <taxon>Spiruroidea</taxon>
        <taxon>Gongylonematidae</taxon>
        <taxon>Gongylonema</taxon>
    </lineage>
</organism>
<dbReference type="PANTHER" id="PTHR24171:SF8">
    <property type="entry name" value="BRCA1-ASSOCIATED RING DOMAIN PROTEIN 1"/>
    <property type="match status" value="1"/>
</dbReference>
<name>A0A183E587_9BILA</name>
<dbReference type="AlphaFoldDB" id="A0A183E587"/>
<keyword evidence="2 3" id="KW-0040">ANK repeat</keyword>
<protein>
    <submittedName>
        <fullName evidence="4">ANK_REP_REGION domain-containing protein</fullName>
    </submittedName>
</protein>
<sequence length="231" mass="25193">LWNGLQRIIELTDGKIINCKDFDGRESTPLHFAAGYNRVEVLKYLLENGADIEARDTGWLVPLHNACAYGHLVVAELLVKHGADLNAVDKWGYTPLHECALKGKFEVCKMLLLSGADRNHKGRDGKIPLDVVREGAEDVKDLLRGDEAVLEAAKEGDVEKIRKIGGLIPLHNASSFGHLEIAVLLIEYGAEGRTQICSLLLNSGADVTLKNTEGLTALDMAGAEDTKELLM</sequence>
<dbReference type="InterPro" id="IPR036770">
    <property type="entry name" value="Ankyrin_rpt-contain_sf"/>
</dbReference>
<dbReference type="SUPFAM" id="SSF48403">
    <property type="entry name" value="Ankyrin repeat"/>
    <property type="match status" value="1"/>
</dbReference>
<dbReference type="WBParaSite" id="GPUH_0001615001-mRNA-1">
    <property type="protein sequence ID" value="GPUH_0001615001-mRNA-1"/>
    <property type="gene ID" value="GPUH_0001615001"/>
</dbReference>
<dbReference type="Pfam" id="PF13857">
    <property type="entry name" value="Ank_5"/>
    <property type="match status" value="1"/>
</dbReference>
<feature type="repeat" description="ANK" evidence="3">
    <location>
        <begin position="62"/>
        <end position="90"/>
    </location>
</feature>
<dbReference type="PROSITE" id="PS50088">
    <property type="entry name" value="ANK_REPEAT"/>
    <property type="match status" value="4"/>
</dbReference>
<dbReference type="GO" id="GO:0085020">
    <property type="term" value="P:protein K6-linked ubiquitination"/>
    <property type="evidence" value="ECO:0007669"/>
    <property type="project" value="TreeGrafter"/>
</dbReference>
<dbReference type="Pfam" id="PF00023">
    <property type="entry name" value="Ank"/>
    <property type="match status" value="1"/>
</dbReference>
<proteinExistence type="predicted"/>
<dbReference type="Pfam" id="PF13637">
    <property type="entry name" value="Ank_4"/>
    <property type="match status" value="1"/>
</dbReference>
<reference evidence="4" key="1">
    <citation type="submission" date="2016-06" db="UniProtKB">
        <authorList>
            <consortium name="WormBaseParasite"/>
        </authorList>
    </citation>
    <scope>IDENTIFICATION</scope>
</reference>
<evidence type="ECO:0000256" key="3">
    <source>
        <dbReference type="PROSITE-ProRule" id="PRU00023"/>
    </source>
</evidence>
<feature type="repeat" description="ANK" evidence="3">
    <location>
        <begin position="91"/>
        <end position="123"/>
    </location>
</feature>
<feature type="repeat" description="ANK" evidence="3">
    <location>
        <begin position="25"/>
        <end position="57"/>
    </location>
</feature>
<dbReference type="PROSITE" id="PS50297">
    <property type="entry name" value="ANK_REP_REGION"/>
    <property type="match status" value="4"/>
</dbReference>
<keyword evidence="1" id="KW-0677">Repeat</keyword>
<dbReference type="InterPro" id="IPR002110">
    <property type="entry name" value="Ankyrin_rpt"/>
</dbReference>
<dbReference type="Gene3D" id="1.25.40.20">
    <property type="entry name" value="Ankyrin repeat-containing domain"/>
    <property type="match status" value="2"/>
</dbReference>
<accession>A0A183E587</accession>
<dbReference type="GO" id="GO:0070531">
    <property type="term" value="C:BRCA1-A complex"/>
    <property type="evidence" value="ECO:0007669"/>
    <property type="project" value="TreeGrafter"/>
</dbReference>
<feature type="repeat" description="ANK" evidence="3">
    <location>
        <begin position="165"/>
        <end position="191"/>
    </location>
</feature>
<dbReference type="GO" id="GO:0004842">
    <property type="term" value="F:ubiquitin-protein transferase activity"/>
    <property type="evidence" value="ECO:0007669"/>
    <property type="project" value="TreeGrafter"/>
</dbReference>
<evidence type="ECO:0000256" key="2">
    <source>
        <dbReference type="ARBA" id="ARBA00023043"/>
    </source>
</evidence>